<feature type="compositionally biased region" description="Basic and acidic residues" evidence="1">
    <location>
        <begin position="328"/>
        <end position="337"/>
    </location>
</feature>
<feature type="region of interest" description="Disordered" evidence="1">
    <location>
        <begin position="388"/>
        <end position="408"/>
    </location>
</feature>
<evidence type="ECO:0000313" key="3">
    <source>
        <dbReference type="RefSeq" id="XP_019627458.1"/>
    </source>
</evidence>
<accession>A0A6P4YSW4</accession>
<evidence type="ECO:0000256" key="1">
    <source>
        <dbReference type="SAM" id="MobiDB-lite"/>
    </source>
</evidence>
<keyword evidence="2" id="KW-1185">Reference proteome</keyword>
<name>A0A6P4YSW4_BRABE</name>
<gene>
    <name evidence="3" type="primary">LOC109472253</name>
</gene>
<reference evidence="3" key="1">
    <citation type="submission" date="2025-08" db="UniProtKB">
        <authorList>
            <consortium name="RefSeq"/>
        </authorList>
    </citation>
    <scope>IDENTIFICATION</scope>
    <source>
        <tissue evidence="3">Gonad</tissue>
    </source>
</reference>
<proteinExistence type="predicted"/>
<organism evidence="2 3">
    <name type="scientific">Branchiostoma belcheri</name>
    <name type="common">Amphioxus</name>
    <dbReference type="NCBI Taxonomy" id="7741"/>
    <lineage>
        <taxon>Eukaryota</taxon>
        <taxon>Metazoa</taxon>
        <taxon>Chordata</taxon>
        <taxon>Cephalochordata</taxon>
        <taxon>Leptocardii</taxon>
        <taxon>Amphioxiformes</taxon>
        <taxon>Branchiostomatidae</taxon>
        <taxon>Branchiostoma</taxon>
    </lineage>
</organism>
<feature type="region of interest" description="Disordered" evidence="1">
    <location>
        <begin position="532"/>
        <end position="553"/>
    </location>
</feature>
<feature type="compositionally biased region" description="Basic and acidic residues" evidence="1">
    <location>
        <begin position="289"/>
        <end position="308"/>
    </location>
</feature>
<dbReference type="AlphaFoldDB" id="A0A6P4YSW4"/>
<dbReference type="RefSeq" id="XP_019627458.1">
    <property type="nucleotide sequence ID" value="XM_019771899.1"/>
</dbReference>
<evidence type="ECO:0000313" key="2">
    <source>
        <dbReference type="Proteomes" id="UP000515135"/>
    </source>
</evidence>
<feature type="region of interest" description="Disordered" evidence="1">
    <location>
        <begin position="142"/>
        <end position="178"/>
    </location>
</feature>
<dbReference type="Proteomes" id="UP000515135">
    <property type="component" value="Unplaced"/>
</dbReference>
<feature type="region of interest" description="Disordered" evidence="1">
    <location>
        <begin position="275"/>
        <end position="342"/>
    </location>
</feature>
<protein>
    <submittedName>
        <fullName evidence="3">Mediator of DNA damage checkpoint protein 1-like isoform X2</fullName>
    </submittedName>
</protein>
<sequence>MDAEHSAKPTYYLVMTGFLKEDEEKVLRHPVPTTFLKADKDSREILEVAERDDEQTKFPTKSSAKPTYSQTITDIYFAQIVPETSVEGVSKAAASTDQDQHITEPILSADLKESAPVARLPAQWSTSKSTYSQVMSEAFWEKMHKEPSQQPDVTSDSKTEAEVPKPAQMPTPKPHAERNVKHTYSQLMQSLHEDTSLAGMPETTSSVVGQEEQTIQTDVTVSTRDPVPVVTTAPELAVKSSHTKAIRSSWSQYLEVMVKPHAFTVSTEPLLLTPTSTQPIQTDMDSDTDTDRKAKEIKSGTESAKEDGYQPESAKHTAHSIVTSSTEEPGRNVEQSRSHRKKAATAFKPLTPSHPPAVTNMLPTDDTAQPACLLLTHWEQLTFMHRQTSVTPEHKHTHRPSSVTPEDKHYRHEILHTSVCTECHHSSQPSYVEVMRHAFKPSPKKLQTQQPVCSKLSLLNTLLKTDPLEETKHIVASSKLLETSHVQNLETSMGAGNCPVANQQSYTDVMTRVGLPVSTVQKHVSVEQHVPTTVPIPHPNMHSPKEAEPVVSTPKPPILKSKAAIEASPCPATQPKYLELMTMTCMTCMTHFEEDISVTQQSAAPQIEHVLGTPKMPEVSQILVQGTGGERRHTATQPSYLELMTMICLSLPSTSFQKDLSVNQQPLTVPPTSPQLSVEGSEHVMISSKLSKTSNLQKVESALGTGHCPFIRQSYAIVMTEATTSKKGVSGIQVPKAAPRTAPSTQESCSPVCVLHLLTYTCPLKEAEQMLGTSELPEGSQILEQGTKEENKHTATQPSYIELMTMMCLSLPSTSFQKDISVKQLPASRPLTVPPTSPQLSFYSAITLAPAPKDSSIPELSETNVPFEPAIAIIPGYCSPFQHSYTELMLKVVQHKFTPVTHIPPRTVPSTQLHVSYAQSHILHALTCTCPMEEKLTELGLQLKQRLKQYYLAKVILHRLATQRL</sequence>
<dbReference type="GeneID" id="109472253"/>